<evidence type="ECO:0000313" key="12">
    <source>
        <dbReference type="Proteomes" id="UP001154111"/>
    </source>
</evidence>
<dbReference type="SUPFAM" id="SSF103473">
    <property type="entry name" value="MFS general substrate transporter"/>
    <property type="match status" value="1"/>
</dbReference>
<evidence type="ECO:0000256" key="4">
    <source>
        <dbReference type="ARBA" id="ARBA00022692"/>
    </source>
</evidence>
<keyword evidence="6 7" id="KW-0472">Membrane</keyword>
<proteinExistence type="predicted"/>
<feature type="transmembrane region" description="Helical" evidence="7">
    <location>
        <begin position="43"/>
        <end position="63"/>
    </location>
</feature>
<feature type="transmembrane region" description="Helical" evidence="7">
    <location>
        <begin position="133"/>
        <end position="156"/>
    </location>
</feature>
<feature type="transmembrane region" description="Helical" evidence="7">
    <location>
        <begin position="348"/>
        <end position="368"/>
    </location>
</feature>
<keyword evidence="11" id="KW-1185">Reference proteome</keyword>
<dbReference type="InterPro" id="IPR036259">
    <property type="entry name" value="MFS_trans_sf"/>
</dbReference>
<dbReference type="RefSeq" id="WP_254007141.1">
    <property type="nucleotide sequence ID" value="NZ_OW659477.1"/>
</dbReference>
<feature type="transmembrane region" description="Helical" evidence="7">
    <location>
        <begin position="100"/>
        <end position="121"/>
    </location>
</feature>
<keyword evidence="4 7" id="KW-0812">Transmembrane</keyword>
<comment type="subcellular location">
    <subcellularLocation>
        <location evidence="1">Cell membrane</location>
        <topology evidence="1">Multi-pass membrane protein</topology>
    </subcellularLocation>
</comment>
<accession>A0AAU9VHU1</accession>
<dbReference type="PANTHER" id="PTHR43414">
    <property type="entry name" value="MULTIDRUG RESISTANCE PROTEIN MDTG"/>
    <property type="match status" value="1"/>
</dbReference>
<feature type="transmembrane region" description="Helical" evidence="7">
    <location>
        <begin position="374"/>
        <end position="391"/>
    </location>
</feature>
<evidence type="ECO:0000313" key="10">
    <source>
        <dbReference type="EMBL" id="CAH2760947.1"/>
    </source>
</evidence>
<evidence type="ECO:0000313" key="9">
    <source>
        <dbReference type="EMBL" id="CAH2760941.1"/>
    </source>
</evidence>
<name>A0AAU9VHU1_9FIRM</name>
<gene>
    <name evidence="9" type="primary">tetA</name>
    <name evidence="9" type="ORF">ERYAMS2_00445</name>
    <name evidence="10" type="ORF">ERYAMS_00155</name>
</gene>
<dbReference type="AlphaFoldDB" id="A0AAU9VHU1"/>
<protein>
    <submittedName>
        <fullName evidence="9">MFS transporter</fullName>
    </submittedName>
</protein>
<feature type="transmembrane region" description="Helical" evidence="7">
    <location>
        <begin position="254"/>
        <end position="272"/>
    </location>
</feature>
<evidence type="ECO:0000256" key="3">
    <source>
        <dbReference type="ARBA" id="ARBA00022475"/>
    </source>
</evidence>
<reference evidence="9" key="1">
    <citation type="submission" date="2022-04" db="EMBL/GenBank/DDBJ databases">
        <authorList>
            <person name="Forde T."/>
        </authorList>
    </citation>
    <scope>NUCLEOTIDE SEQUENCE</scope>
    <source>
        <strain evidence="9">A18Y016a</strain>
        <strain evidence="10">A18Y020d</strain>
    </source>
</reference>
<keyword evidence="2" id="KW-0813">Transport</keyword>
<dbReference type="Gene3D" id="1.20.1250.20">
    <property type="entry name" value="MFS general substrate transporter like domains"/>
    <property type="match status" value="1"/>
</dbReference>
<dbReference type="GO" id="GO:0022857">
    <property type="term" value="F:transmembrane transporter activity"/>
    <property type="evidence" value="ECO:0007669"/>
    <property type="project" value="InterPro"/>
</dbReference>
<dbReference type="EMBL" id="OW659496">
    <property type="protein sequence ID" value="CAH2760947.1"/>
    <property type="molecule type" value="Genomic_DNA"/>
</dbReference>
<feature type="transmembrane region" description="Helical" evidence="7">
    <location>
        <begin position="216"/>
        <end position="234"/>
    </location>
</feature>
<feature type="transmembrane region" description="Helical" evidence="7">
    <location>
        <begin position="284"/>
        <end position="304"/>
    </location>
</feature>
<keyword evidence="3" id="KW-1003">Cell membrane</keyword>
<sequence>MKLLIEKNKMSIFVVLNLLLTIGMNLGHPVTPTLLKSLELPPHVFGLSFAAMCLTNFIFALVWSNVANGMKKTRILMISSIGYAIAQLLFGYALNRYSIYFARLLSGIFAGGFQVGLMSYVVNEAPEDRQSHYITISSIIVSVGAALGFFIGGYLGDVSVRLTFVIQAVFQIVLGIMFYLILGSHEKIEEKMEWSMIRNSNPLKVLQSSRHLMKDVVLILLIVTFTSSVGTTLFDQSFNYYIKDIFNFVPSQNGIIKAITGLFAVVLNVVLIRRRNRKKQGVELGLLKTVFIAMGSLAIIVSFSQTSKPFVGFALAWFGMYTVMIPILQNSVISNKHSVEEGNQLAGLYNSLLMLGKIFGALLTSLIYTISPSSTFMFAGVIFILSFIILLKPEKRMK</sequence>
<dbReference type="InterPro" id="IPR001958">
    <property type="entry name" value="Tet-R_TetA/multi-R_MdtG-like"/>
</dbReference>
<feature type="domain" description="Major facilitator superfamily (MFS) profile" evidence="8">
    <location>
        <begin position="9"/>
        <end position="398"/>
    </location>
</feature>
<dbReference type="PRINTS" id="PR01035">
    <property type="entry name" value="TCRTETA"/>
</dbReference>
<evidence type="ECO:0000256" key="1">
    <source>
        <dbReference type="ARBA" id="ARBA00004651"/>
    </source>
</evidence>
<dbReference type="PROSITE" id="PS50850">
    <property type="entry name" value="MFS"/>
    <property type="match status" value="1"/>
</dbReference>
<dbReference type="EMBL" id="OW659477">
    <property type="protein sequence ID" value="CAH2760941.1"/>
    <property type="molecule type" value="Genomic_DNA"/>
</dbReference>
<dbReference type="GO" id="GO:0005886">
    <property type="term" value="C:plasma membrane"/>
    <property type="evidence" value="ECO:0007669"/>
    <property type="project" value="UniProtKB-SubCell"/>
</dbReference>
<evidence type="ECO:0000256" key="5">
    <source>
        <dbReference type="ARBA" id="ARBA00022989"/>
    </source>
</evidence>
<evidence type="ECO:0000259" key="8">
    <source>
        <dbReference type="PROSITE" id="PS50850"/>
    </source>
</evidence>
<keyword evidence="5 7" id="KW-1133">Transmembrane helix</keyword>
<feature type="transmembrane region" description="Helical" evidence="7">
    <location>
        <begin position="75"/>
        <end position="94"/>
    </location>
</feature>
<dbReference type="Proteomes" id="UP001154111">
    <property type="component" value="Chromosome"/>
</dbReference>
<dbReference type="Pfam" id="PF07690">
    <property type="entry name" value="MFS_1"/>
    <property type="match status" value="1"/>
</dbReference>
<evidence type="ECO:0000256" key="6">
    <source>
        <dbReference type="ARBA" id="ARBA00023136"/>
    </source>
</evidence>
<dbReference type="PANTHER" id="PTHR43414:SF1">
    <property type="entry name" value="PEPTIDE PERMEASE"/>
    <property type="match status" value="1"/>
</dbReference>
<feature type="transmembrane region" description="Helical" evidence="7">
    <location>
        <begin position="310"/>
        <end position="328"/>
    </location>
</feature>
<feature type="transmembrane region" description="Helical" evidence="7">
    <location>
        <begin position="162"/>
        <end position="182"/>
    </location>
</feature>
<organism evidence="9 12">
    <name type="scientific">Erysipelothrix amsterdamensis</name>
    <dbReference type="NCBI Taxonomy" id="2929157"/>
    <lineage>
        <taxon>Bacteria</taxon>
        <taxon>Bacillati</taxon>
        <taxon>Bacillota</taxon>
        <taxon>Erysipelotrichia</taxon>
        <taxon>Erysipelotrichales</taxon>
        <taxon>Erysipelotrichaceae</taxon>
        <taxon>Erysipelothrix</taxon>
    </lineage>
</organism>
<dbReference type="Proteomes" id="UP001154095">
    <property type="component" value="Chromosome"/>
</dbReference>
<dbReference type="InterPro" id="IPR011701">
    <property type="entry name" value="MFS"/>
</dbReference>
<evidence type="ECO:0000256" key="2">
    <source>
        <dbReference type="ARBA" id="ARBA00022448"/>
    </source>
</evidence>
<evidence type="ECO:0000256" key="7">
    <source>
        <dbReference type="SAM" id="Phobius"/>
    </source>
</evidence>
<dbReference type="InterPro" id="IPR020846">
    <property type="entry name" value="MFS_dom"/>
</dbReference>
<evidence type="ECO:0000313" key="11">
    <source>
        <dbReference type="Proteomes" id="UP001154095"/>
    </source>
</evidence>